<evidence type="ECO:0000313" key="5">
    <source>
        <dbReference type="EMBL" id="CAD8062493.1"/>
    </source>
</evidence>
<evidence type="ECO:0000313" key="6">
    <source>
        <dbReference type="Proteomes" id="UP000688137"/>
    </source>
</evidence>
<dbReference type="Pfam" id="PF21773">
    <property type="entry name" value="ODAD1_CC"/>
    <property type="match status" value="1"/>
</dbReference>
<dbReference type="PANTHER" id="PTHR21694:SF18">
    <property type="entry name" value="COILED-COIL DOMAIN-CONTAINING PROTEIN 63"/>
    <property type="match status" value="1"/>
</dbReference>
<evidence type="ECO:0000259" key="4">
    <source>
        <dbReference type="Pfam" id="PF21773"/>
    </source>
</evidence>
<dbReference type="InterPro" id="IPR051876">
    <property type="entry name" value="ODA-DC/CCD"/>
</dbReference>
<sequence>MNQTQKSFDVSKGGEKVSDIESLKRRTYKKILMMSSMNKNIMKYIQKAFQLGPKYLTIECLVEEVKTTPLNELERYGATILDKDRLKELQELLGKIKQMIDQDVKQLSSDQLVQLIKYFVLSPVEKTYIQKIEAELAETKNLDEQIKAAQTRQKEQQDQKIEEYRQEKNGQQIIKQNLQSQQHQISVHENKLEKANQKLNEIVAHNKQLREKINQLRKEKNMVEEISKNLEKELEDKKKNVEETIKSAGQAYYYRNKAEEELTKLQKKAEAQKKEFEQECESLNEKIQHDKKFKAFIQSKKKEQEYLDKLEKQIAENQEIIRQKSASNAQIDKEYMLSASKEQEIKDAFERIKQETGIHDKKKERESKQLLTVFIELYQNNQIMSQFVKELQETVEELERQIEEKKEEIQMYSTKGATNDNQRREQKMALSNKIQQEEKKKVILKAQYEKSIETINLIKKYLEEVFQAIDVDDETIKKLKSAAITEENMVHFLGILEQKGLDAIQEYARLIAEQLKLEKGEVHGLSSQVDDLNNIIAYENANIMNYYSQASQFRQECPDDVLSFNEEENDMKQRWFQEEEFKKQAMESISKRSGPKKPIKPKFKEREQKQ</sequence>
<evidence type="ECO:0000256" key="1">
    <source>
        <dbReference type="ARBA" id="ARBA00023054"/>
    </source>
</evidence>
<organism evidence="5 6">
    <name type="scientific">Paramecium primaurelia</name>
    <dbReference type="NCBI Taxonomy" id="5886"/>
    <lineage>
        <taxon>Eukaryota</taxon>
        <taxon>Sar</taxon>
        <taxon>Alveolata</taxon>
        <taxon>Ciliophora</taxon>
        <taxon>Intramacronucleata</taxon>
        <taxon>Oligohymenophorea</taxon>
        <taxon>Peniculida</taxon>
        <taxon>Parameciidae</taxon>
        <taxon>Paramecium</taxon>
    </lineage>
</organism>
<dbReference type="InterPro" id="IPR049258">
    <property type="entry name" value="ODAD1_CC"/>
</dbReference>
<evidence type="ECO:0000256" key="2">
    <source>
        <dbReference type="SAM" id="Coils"/>
    </source>
</evidence>
<protein>
    <recommendedName>
        <fullName evidence="4">ODAD1 central coiled coil region domain-containing protein</fullName>
    </recommendedName>
</protein>
<evidence type="ECO:0000256" key="3">
    <source>
        <dbReference type="SAM" id="MobiDB-lite"/>
    </source>
</evidence>
<dbReference type="PANTHER" id="PTHR21694">
    <property type="entry name" value="COILED-COIL DOMAIN-CONTAINING PROTEIN 63"/>
    <property type="match status" value="1"/>
</dbReference>
<proteinExistence type="predicted"/>
<feature type="region of interest" description="Disordered" evidence="3">
    <location>
        <begin position="583"/>
        <end position="610"/>
    </location>
</feature>
<reference evidence="5" key="1">
    <citation type="submission" date="2021-01" db="EMBL/GenBank/DDBJ databases">
        <authorList>
            <consortium name="Genoscope - CEA"/>
            <person name="William W."/>
        </authorList>
    </citation>
    <scope>NUCLEOTIDE SEQUENCE</scope>
</reference>
<name>A0A8S1LA28_PARPR</name>
<feature type="coiled-coil region" evidence="2">
    <location>
        <begin position="129"/>
        <end position="327"/>
    </location>
</feature>
<dbReference type="AlphaFoldDB" id="A0A8S1LA28"/>
<dbReference type="EMBL" id="CAJJDM010000032">
    <property type="protein sequence ID" value="CAD8062493.1"/>
    <property type="molecule type" value="Genomic_DNA"/>
</dbReference>
<keyword evidence="1 2" id="KW-0175">Coiled coil</keyword>
<accession>A0A8S1LA28</accession>
<feature type="coiled-coil region" evidence="2">
    <location>
        <begin position="381"/>
        <end position="447"/>
    </location>
</feature>
<comment type="caution">
    <text evidence="5">The sequence shown here is derived from an EMBL/GenBank/DDBJ whole genome shotgun (WGS) entry which is preliminary data.</text>
</comment>
<dbReference type="Proteomes" id="UP000688137">
    <property type="component" value="Unassembled WGS sequence"/>
</dbReference>
<dbReference type="OMA" id="KQMVDQD"/>
<feature type="domain" description="ODAD1 central coiled coil region" evidence="4">
    <location>
        <begin position="182"/>
        <end position="479"/>
    </location>
</feature>
<keyword evidence="6" id="KW-1185">Reference proteome</keyword>
<gene>
    <name evidence="5" type="ORF">PPRIM_AZ9-3.1.T0330164</name>
</gene>